<dbReference type="Pfam" id="PF06246">
    <property type="entry name" value="Isy1"/>
    <property type="match status" value="1"/>
</dbReference>
<dbReference type="FunFam" id="1.10.287.660:FF:000001">
    <property type="entry name" value="pre-mRNA-splicing factor ISY1 homolog"/>
    <property type="match status" value="1"/>
</dbReference>
<dbReference type="STRING" id="6832.A0A553NXP1"/>
<evidence type="ECO:0008006" key="7">
    <source>
        <dbReference type="Google" id="ProtNLM"/>
    </source>
</evidence>
<keyword evidence="6" id="KW-1185">Reference proteome</keyword>
<sequence>MARSSEKAMTQLARWRNAKMAEEGMPQKTDRRPYLASECSNLKDCEKWRLQIIREISKKVSQIQNAGLGEFRIRDLNDEINKLLREKVHWERRIVELGGRDMRRKSRMLDNEGKEVAGSSGYKYFGAARELPGVRELFDAQPAPAPQRSRAELMKDIDSKYYGFLDDDDCRLIPLEIIAEQKAVAKAVEEWKAKKANGEKVVEEDEEEDIYLSLPEMSEQDRLEEAMQAGKEQRWTAHVPIPSQKDIEEALLRRKKQELLQMYALDDDVEDDKK</sequence>
<dbReference type="GO" id="GO:0000350">
    <property type="term" value="P:generation of catalytic spliceosome for second transesterification step"/>
    <property type="evidence" value="ECO:0007669"/>
    <property type="project" value="InterPro"/>
</dbReference>
<dbReference type="InterPro" id="IPR009360">
    <property type="entry name" value="Isy1"/>
</dbReference>
<dbReference type="InterPro" id="IPR029012">
    <property type="entry name" value="Helix_hairpin_bin_sf"/>
</dbReference>
<evidence type="ECO:0000256" key="1">
    <source>
        <dbReference type="ARBA" id="ARBA00004123"/>
    </source>
</evidence>
<dbReference type="Gene3D" id="1.10.287.660">
    <property type="entry name" value="Helix hairpin bin"/>
    <property type="match status" value="1"/>
</dbReference>
<dbReference type="OMA" id="YHWERRI"/>
<evidence type="ECO:0000256" key="2">
    <source>
        <dbReference type="ARBA" id="ARBA00007002"/>
    </source>
</evidence>
<name>A0A553NXP1_TIGCA</name>
<evidence type="ECO:0000313" key="5">
    <source>
        <dbReference type="EMBL" id="TRY70199.1"/>
    </source>
</evidence>
<comment type="caution">
    <text evidence="5">The sequence shown here is derived from an EMBL/GenBank/DDBJ whole genome shotgun (WGS) entry which is preliminary data.</text>
</comment>
<feature type="region of interest" description="Disordered" evidence="4">
    <location>
        <begin position="197"/>
        <end position="241"/>
    </location>
</feature>
<dbReference type="PANTHER" id="PTHR13021">
    <property type="entry name" value="PRE-MRNA-SPLICING FACTOR ISY1"/>
    <property type="match status" value="1"/>
</dbReference>
<dbReference type="GO" id="GO:0005634">
    <property type="term" value="C:nucleus"/>
    <property type="evidence" value="ECO:0007669"/>
    <property type="project" value="UniProtKB-SubCell"/>
</dbReference>
<dbReference type="InterPro" id="IPR037200">
    <property type="entry name" value="Isy1_sf"/>
</dbReference>
<dbReference type="EMBL" id="VCGU01000009">
    <property type="protein sequence ID" value="TRY70199.1"/>
    <property type="molecule type" value="Genomic_DNA"/>
</dbReference>
<comment type="subcellular location">
    <subcellularLocation>
        <location evidence="1">Nucleus</location>
    </subcellularLocation>
</comment>
<feature type="compositionally biased region" description="Basic and acidic residues" evidence="4">
    <location>
        <begin position="219"/>
        <end position="235"/>
    </location>
</feature>
<comment type="similarity">
    <text evidence="2">Belongs to the ISY1 family.</text>
</comment>
<dbReference type="OrthoDB" id="1739576at2759"/>
<reference evidence="5 6" key="1">
    <citation type="journal article" date="2018" name="Nat. Ecol. Evol.">
        <title>Genomic signatures of mitonuclear coevolution across populations of Tigriopus californicus.</title>
        <authorList>
            <person name="Barreto F.S."/>
            <person name="Watson E.T."/>
            <person name="Lima T.G."/>
            <person name="Willett C.S."/>
            <person name="Edmands S."/>
            <person name="Li W."/>
            <person name="Burton R.S."/>
        </authorList>
    </citation>
    <scope>NUCLEOTIDE SEQUENCE [LARGE SCALE GENOMIC DNA]</scope>
    <source>
        <strain evidence="5 6">San Diego</strain>
    </source>
</reference>
<evidence type="ECO:0000256" key="3">
    <source>
        <dbReference type="ARBA" id="ARBA00023242"/>
    </source>
</evidence>
<dbReference type="AlphaFoldDB" id="A0A553NXP1"/>
<protein>
    <recommendedName>
        <fullName evidence="7">Pre-mRNA-splicing factor ISY1 homolog</fullName>
    </recommendedName>
</protein>
<evidence type="ECO:0000313" key="6">
    <source>
        <dbReference type="Proteomes" id="UP000318571"/>
    </source>
</evidence>
<accession>A0A553NXP1</accession>
<gene>
    <name evidence="5" type="ORF">TCAL_01209</name>
</gene>
<dbReference type="SUPFAM" id="SSF140102">
    <property type="entry name" value="ISY1 domain-like"/>
    <property type="match status" value="1"/>
</dbReference>
<organism evidence="5 6">
    <name type="scientific">Tigriopus californicus</name>
    <name type="common">Marine copepod</name>
    <dbReference type="NCBI Taxonomy" id="6832"/>
    <lineage>
        <taxon>Eukaryota</taxon>
        <taxon>Metazoa</taxon>
        <taxon>Ecdysozoa</taxon>
        <taxon>Arthropoda</taxon>
        <taxon>Crustacea</taxon>
        <taxon>Multicrustacea</taxon>
        <taxon>Hexanauplia</taxon>
        <taxon>Copepoda</taxon>
        <taxon>Harpacticoida</taxon>
        <taxon>Harpacticidae</taxon>
        <taxon>Tigriopus</taxon>
    </lineage>
</organism>
<dbReference type="Proteomes" id="UP000318571">
    <property type="component" value="Chromosome 9"/>
</dbReference>
<proteinExistence type="inferred from homology"/>
<keyword evidence="3" id="KW-0539">Nucleus</keyword>
<evidence type="ECO:0000256" key="4">
    <source>
        <dbReference type="SAM" id="MobiDB-lite"/>
    </source>
</evidence>